<dbReference type="GO" id="GO:0006508">
    <property type="term" value="P:proteolysis"/>
    <property type="evidence" value="ECO:0007669"/>
    <property type="project" value="InterPro"/>
</dbReference>
<evidence type="ECO:0000259" key="2">
    <source>
        <dbReference type="Pfam" id="PF03412"/>
    </source>
</evidence>
<gene>
    <name evidence="3" type="ORF">C1638_008005</name>
</gene>
<feature type="domain" description="Peptidase C39" evidence="2">
    <location>
        <begin position="10"/>
        <end position="94"/>
    </location>
</feature>
<comment type="caution">
    <text evidence="3">The sequence shown here is derived from an EMBL/GenBank/DDBJ whole genome shotgun (WGS) entry which is preliminary data.</text>
</comment>
<reference evidence="3" key="1">
    <citation type="submission" date="2018-04" db="EMBL/GenBank/DDBJ databases">
        <title>Draft Genome Sequences of Chryseobacterium lactis NCTC11390T isolated from milk, Chryseobacterium oncorhynchi 701B-08T from rainbow trout, and Chryseobacterium viscerum 687B-08T from diseased fish.</title>
        <authorList>
            <person name="Jeong J.-J."/>
            <person name="Lee Y.J."/>
            <person name="Pathiraja D."/>
            <person name="Park B."/>
            <person name="Choi I.-G."/>
            <person name="Kim K.D."/>
        </authorList>
    </citation>
    <scope>NUCLEOTIDE SEQUENCE [LARGE SCALE GENOMIC DNA]</scope>
    <source>
        <strain evidence="3">701B-08</strain>
    </source>
</reference>
<dbReference type="GO" id="GO:0016020">
    <property type="term" value="C:membrane"/>
    <property type="evidence" value="ECO:0007669"/>
    <property type="project" value="InterPro"/>
</dbReference>
<dbReference type="AlphaFoldDB" id="A0A316X4W3"/>
<accession>A0A316X4W3</accession>
<name>A0A316X4W3_9FLAO</name>
<dbReference type="Pfam" id="PF03412">
    <property type="entry name" value="Peptidase_C39"/>
    <property type="match status" value="1"/>
</dbReference>
<dbReference type="RefSeq" id="WP_109619860.1">
    <property type="nucleotide sequence ID" value="NZ_PPEI02000002.1"/>
</dbReference>
<dbReference type="GO" id="GO:0008233">
    <property type="term" value="F:peptidase activity"/>
    <property type="evidence" value="ECO:0007669"/>
    <property type="project" value="InterPro"/>
</dbReference>
<keyword evidence="1" id="KW-1133">Transmembrane helix</keyword>
<keyword evidence="1" id="KW-0472">Membrane</keyword>
<dbReference type="Proteomes" id="UP000236182">
    <property type="component" value="Unassembled WGS sequence"/>
</dbReference>
<evidence type="ECO:0000256" key="1">
    <source>
        <dbReference type="SAM" id="Phobius"/>
    </source>
</evidence>
<feature type="transmembrane region" description="Helical" evidence="1">
    <location>
        <begin position="97"/>
        <end position="117"/>
    </location>
</feature>
<proteinExistence type="predicted"/>
<keyword evidence="1" id="KW-0812">Transmembrane</keyword>
<keyword evidence="4" id="KW-1185">Reference proteome</keyword>
<dbReference type="GO" id="GO:0005524">
    <property type="term" value="F:ATP binding"/>
    <property type="evidence" value="ECO:0007669"/>
    <property type="project" value="InterPro"/>
</dbReference>
<dbReference type="InterPro" id="IPR005074">
    <property type="entry name" value="Peptidase_C39"/>
</dbReference>
<dbReference type="Gene3D" id="3.90.70.10">
    <property type="entry name" value="Cysteine proteinases"/>
    <property type="match status" value="1"/>
</dbReference>
<organism evidence="3 4">
    <name type="scientific">Chryseobacterium oncorhynchi</name>
    <dbReference type="NCBI Taxonomy" id="741074"/>
    <lineage>
        <taxon>Bacteria</taxon>
        <taxon>Pseudomonadati</taxon>
        <taxon>Bacteroidota</taxon>
        <taxon>Flavobacteriia</taxon>
        <taxon>Flavobacteriales</taxon>
        <taxon>Weeksellaceae</taxon>
        <taxon>Chryseobacterium group</taxon>
        <taxon>Chryseobacterium</taxon>
    </lineage>
</organism>
<evidence type="ECO:0000313" key="4">
    <source>
        <dbReference type="Proteomes" id="UP000236182"/>
    </source>
</evidence>
<sequence length="120" mass="13224">MKENKLIKKTFSLQKDLTDCGIGCLQSLMRYYGGDISLETLREKSGTSKTGTTLLGLHQCANSIGFDAEGCEANLNALIEHGEPVILHTIIDQNLNIMLYAIFTIFMEIINFLSAILPKG</sequence>
<protein>
    <recommendedName>
        <fullName evidence="2">Peptidase C39 domain-containing protein</fullName>
    </recommendedName>
</protein>
<dbReference type="EMBL" id="PPEI02000002">
    <property type="protein sequence ID" value="PWN66298.1"/>
    <property type="molecule type" value="Genomic_DNA"/>
</dbReference>
<evidence type="ECO:0000313" key="3">
    <source>
        <dbReference type="EMBL" id="PWN66298.1"/>
    </source>
</evidence>